<name>A0ABY7EQB4_MYAAR</name>
<dbReference type="InterPro" id="IPR005522">
    <property type="entry name" value="IPK"/>
</dbReference>
<proteinExistence type="inferred from homology"/>
<accession>A0ABY7EQB4</accession>
<dbReference type="Gene3D" id="3.30.470.160">
    <property type="entry name" value="Inositol polyphosphate kinase"/>
    <property type="match status" value="1"/>
</dbReference>
<sequence>MGCVQSQHSTEDDGEYIETLTLRRQISKRNTGGPTQNLKISISVIADPMSSDDETAPSVMCNVHSVHKHSFNTVSHMEGRKYTKFPHMVGYKMCRACNKAREDVLNTVAPDGDEKEICRKCSVKKRKNSEKKKNLKNLNKKSLNMASVSQSLATKTLEVSNKIDITHFASLLALTALDLTAPASEAILKNRKNTWIQLAGHPGGFAPAGPNTIWKKRYTKDNNEAEAYEASPLKFDWESHWDEDGIPVGSHWENSSKITFLEAEVMNSTQRKDLYDKMVALDPDAPTAEEKRLQSITKLRYMQFREQESSTADYGFRIEAVRISGEPPTTNLKRVKTKEQIHDVLSRFVHNSQHIQGLLLERLRDIRDKLQESSFFMSHELIGSSVLVMYDQNGKCGIWVIDFSKTNPVPDAEPITHRLPWSLGNHEDGFLFGIDNLIQFFSDIEVKEEITANVCQSQAREEGVS</sequence>
<organism evidence="5 6">
    <name type="scientific">Mya arenaria</name>
    <name type="common">Soft-shell clam</name>
    <dbReference type="NCBI Taxonomy" id="6604"/>
    <lineage>
        <taxon>Eukaryota</taxon>
        <taxon>Metazoa</taxon>
        <taxon>Spiralia</taxon>
        <taxon>Lophotrochozoa</taxon>
        <taxon>Mollusca</taxon>
        <taxon>Bivalvia</taxon>
        <taxon>Autobranchia</taxon>
        <taxon>Heteroconchia</taxon>
        <taxon>Euheterodonta</taxon>
        <taxon>Imparidentia</taxon>
        <taxon>Neoheterodontei</taxon>
        <taxon>Myida</taxon>
        <taxon>Myoidea</taxon>
        <taxon>Myidae</taxon>
        <taxon>Mya</taxon>
    </lineage>
</organism>
<evidence type="ECO:0000256" key="2">
    <source>
        <dbReference type="ARBA" id="ARBA00022679"/>
    </source>
</evidence>
<evidence type="ECO:0000313" key="6">
    <source>
        <dbReference type="Proteomes" id="UP001164746"/>
    </source>
</evidence>
<protein>
    <recommendedName>
        <fullName evidence="4">Kinase</fullName>
        <ecNumber evidence="4">2.7.-.-</ecNumber>
    </recommendedName>
</protein>
<keyword evidence="6" id="KW-1185">Reference proteome</keyword>
<dbReference type="PANTHER" id="PTHR12400:SF26">
    <property type="entry name" value="KINASE"/>
    <property type="match status" value="1"/>
</dbReference>
<evidence type="ECO:0000256" key="3">
    <source>
        <dbReference type="ARBA" id="ARBA00022777"/>
    </source>
</evidence>
<evidence type="ECO:0000313" key="5">
    <source>
        <dbReference type="EMBL" id="WAR11011.1"/>
    </source>
</evidence>
<dbReference type="Proteomes" id="UP001164746">
    <property type="component" value="Chromosome 7"/>
</dbReference>
<dbReference type="EC" id="2.7.-.-" evidence="4"/>
<keyword evidence="2 4" id="KW-0808">Transferase</keyword>
<dbReference type="SUPFAM" id="SSF56104">
    <property type="entry name" value="SAICAR synthase-like"/>
    <property type="match status" value="1"/>
</dbReference>
<evidence type="ECO:0000256" key="1">
    <source>
        <dbReference type="ARBA" id="ARBA00007374"/>
    </source>
</evidence>
<dbReference type="Pfam" id="PF03770">
    <property type="entry name" value="IPK"/>
    <property type="match status" value="1"/>
</dbReference>
<dbReference type="EMBL" id="CP111018">
    <property type="protein sequence ID" value="WAR11011.1"/>
    <property type="molecule type" value="Genomic_DNA"/>
</dbReference>
<dbReference type="PANTHER" id="PTHR12400">
    <property type="entry name" value="INOSITOL POLYPHOSPHATE KINASE"/>
    <property type="match status" value="1"/>
</dbReference>
<dbReference type="InterPro" id="IPR038286">
    <property type="entry name" value="IPK_sf"/>
</dbReference>
<reference evidence="5" key="1">
    <citation type="submission" date="2022-11" db="EMBL/GenBank/DDBJ databases">
        <title>Centuries of genome instability and evolution in soft-shell clam transmissible cancer (bioRxiv).</title>
        <authorList>
            <person name="Hart S.F.M."/>
            <person name="Yonemitsu M.A."/>
            <person name="Giersch R.M."/>
            <person name="Beal B.F."/>
            <person name="Arriagada G."/>
            <person name="Davis B.W."/>
            <person name="Ostrander E.A."/>
            <person name="Goff S.P."/>
            <person name="Metzger M.J."/>
        </authorList>
    </citation>
    <scope>NUCLEOTIDE SEQUENCE</scope>
    <source>
        <strain evidence="5">MELC-2E11</strain>
        <tissue evidence="5">Siphon/mantle</tissue>
    </source>
</reference>
<keyword evidence="3 4" id="KW-0418">Kinase</keyword>
<comment type="similarity">
    <text evidence="1 4">Belongs to the inositol phosphokinase (IPK) family.</text>
</comment>
<evidence type="ECO:0000256" key="4">
    <source>
        <dbReference type="RuleBase" id="RU363090"/>
    </source>
</evidence>
<gene>
    <name evidence="5" type="ORF">MAR_036087</name>
</gene>